<keyword evidence="7 12" id="KW-0067">ATP-binding</keyword>
<dbReference type="InterPro" id="IPR003593">
    <property type="entry name" value="AAA+_ATPase"/>
</dbReference>
<evidence type="ECO:0000313" key="13">
    <source>
        <dbReference type="Proteomes" id="UP000640485"/>
    </source>
</evidence>
<dbReference type="Gene3D" id="3.40.50.300">
    <property type="entry name" value="P-loop containing nucleotide triphosphate hydrolases"/>
    <property type="match status" value="1"/>
</dbReference>
<dbReference type="GO" id="GO:0005886">
    <property type="term" value="C:plasma membrane"/>
    <property type="evidence" value="ECO:0007669"/>
    <property type="project" value="UniProtKB-SubCell"/>
</dbReference>
<name>A0A934SIH4_9RHOB</name>
<dbReference type="EMBL" id="JAEPRQ010000002">
    <property type="protein sequence ID" value="MBK4215962.1"/>
    <property type="molecule type" value="Genomic_DNA"/>
</dbReference>
<gene>
    <name evidence="12" type="ORF">JJJ17_08505</name>
</gene>
<evidence type="ECO:0000256" key="3">
    <source>
        <dbReference type="ARBA" id="ARBA00022448"/>
    </source>
</evidence>
<keyword evidence="9" id="KW-0406">Ion transport</keyword>
<dbReference type="InterPro" id="IPR003439">
    <property type="entry name" value="ABC_transporter-like_ATP-bd"/>
</dbReference>
<evidence type="ECO:0000256" key="1">
    <source>
        <dbReference type="ARBA" id="ARBA00004202"/>
    </source>
</evidence>
<evidence type="ECO:0000256" key="10">
    <source>
        <dbReference type="ARBA" id="ARBA00023136"/>
    </source>
</evidence>
<dbReference type="GO" id="GO:0016887">
    <property type="term" value="F:ATP hydrolysis activity"/>
    <property type="evidence" value="ECO:0007669"/>
    <property type="project" value="InterPro"/>
</dbReference>
<feature type="domain" description="ABC transporter" evidence="11">
    <location>
        <begin position="5"/>
        <end position="240"/>
    </location>
</feature>
<dbReference type="InterPro" id="IPR027417">
    <property type="entry name" value="P-loop_NTPase"/>
</dbReference>
<dbReference type="GO" id="GO:0005524">
    <property type="term" value="F:ATP binding"/>
    <property type="evidence" value="ECO:0007669"/>
    <property type="project" value="UniProtKB-KW"/>
</dbReference>
<keyword evidence="5" id="KW-0410">Iron transport</keyword>
<proteinExistence type="inferred from homology"/>
<dbReference type="PANTHER" id="PTHR42771:SF2">
    <property type="entry name" value="IRON(3+)-HYDROXAMATE IMPORT ATP-BINDING PROTEIN FHUC"/>
    <property type="match status" value="1"/>
</dbReference>
<evidence type="ECO:0000256" key="2">
    <source>
        <dbReference type="ARBA" id="ARBA00005417"/>
    </source>
</evidence>
<dbReference type="FunFam" id="3.40.50.300:FF:000134">
    <property type="entry name" value="Iron-enterobactin ABC transporter ATP-binding protein"/>
    <property type="match status" value="1"/>
</dbReference>
<keyword evidence="10" id="KW-0472">Membrane</keyword>
<evidence type="ECO:0000256" key="6">
    <source>
        <dbReference type="ARBA" id="ARBA00022741"/>
    </source>
</evidence>
<sequence length="259" mass="27834">MTDGLVTRDLTLGYGAKPIVTGMDLTIPPGRFTVLAGPNGSGKSTLLRALAGTMRPRGGQVLLDGASVPAMAARDLARRVGILPQSPQAPEGMIVADLVRMGRFPHRGLLSRWSDKDEAAVTEAFRLTRTADLRDQPLDQLSGGQRQRAWIAMVLAQRSRIVLLDEPTTFLDLAHQIEVLHLIEDLVHAGRTVVAVLHDLNQAARHADHLILLDAGRIAAEGAPADVLTPQNVAQVFGVNVSILQDPETGRAMCIPKAR</sequence>
<evidence type="ECO:0000313" key="12">
    <source>
        <dbReference type="EMBL" id="MBK4215962.1"/>
    </source>
</evidence>
<dbReference type="InterPro" id="IPR017871">
    <property type="entry name" value="ABC_transporter-like_CS"/>
</dbReference>
<evidence type="ECO:0000259" key="11">
    <source>
        <dbReference type="PROSITE" id="PS50893"/>
    </source>
</evidence>
<evidence type="ECO:0000256" key="7">
    <source>
        <dbReference type="ARBA" id="ARBA00022840"/>
    </source>
</evidence>
<dbReference type="InterPro" id="IPR051535">
    <property type="entry name" value="Siderophore_ABC-ATPase"/>
</dbReference>
<evidence type="ECO:0000256" key="5">
    <source>
        <dbReference type="ARBA" id="ARBA00022496"/>
    </source>
</evidence>
<evidence type="ECO:0000256" key="9">
    <source>
        <dbReference type="ARBA" id="ARBA00023065"/>
    </source>
</evidence>
<evidence type="ECO:0000256" key="4">
    <source>
        <dbReference type="ARBA" id="ARBA00022475"/>
    </source>
</evidence>
<dbReference type="SUPFAM" id="SSF52540">
    <property type="entry name" value="P-loop containing nucleoside triphosphate hydrolases"/>
    <property type="match status" value="1"/>
</dbReference>
<comment type="similarity">
    <text evidence="2">Belongs to the ABC transporter superfamily.</text>
</comment>
<reference evidence="12" key="1">
    <citation type="submission" date="2021-01" db="EMBL/GenBank/DDBJ databases">
        <title>Paracoccus amoyensis sp. nov., isolated from the surface seawater along the coast of Xiamen Island, China.</title>
        <authorList>
            <person name="Lyu L."/>
        </authorList>
    </citation>
    <scope>NUCLEOTIDE SEQUENCE</scope>
    <source>
        <strain evidence="12">MJ17</strain>
    </source>
</reference>
<dbReference type="PANTHER" id="PTHR42771">
    <property type="entry name" value="IRON(3+)-HYDROXAMATE IMPORT ATP-BINDING PROTEIN FHUC"/>
    <property type="match status" value="1"/>
</dbReference>
<evidence type="ECO:0000256" key="8">
    <source>
        <dbReference type="ARBA" id="ARBA00023004"/>
    </source>
</evidence>
<keyword evidence="3" id="KW-0813">Transport</keyword>
<keyword evidence="13" id="KW-1185">Reference proteome</keyword>
<comment type="subcellular location">
    <subcellularLocation>
        <location evidence="1">Cell membrane</location>
        <topology evidence="1">Peripheral membrane protein</topology>
    </subcellularLocation>
</comment>
<keyword evidence="4" id="KW-1003">Cell membrane</keyword>
<keyword evidence="8" id="KW-0408">Iron</keyword>
<organism evidence="12 13">
    <name type="scientific">Paracoccus caeni</name>
    <dbReference type="NCBI Taxonomy" id="657651"/>
    <lineage>
        <taxon>Bacteria</taxon>
        <taxon>Pseudomonadati</taxon>
        <taxon>Pseudomonadota</taxon>
        <taxon>Alphaproteobacteria</taxon>
        <taxon>Rhodobacterales</taxon>
        <taxon>Paracoccaceae</taxon>
        <taxon>Paracoccus</taxon>
    </lineage>
</organism>
<accession>A0A934SIH4</accession>
<dbReference type="AlphaFoldDB" id="A0A934SIH4"/>
<dbReference type="PROSITE" id="PS50893">
    <property type="entry name" value="ABC_TRANSPORTER_2"/>
    <property type="match status" value="1"/>
</dbReference>
<comment type="caution">
    <text evidence="12">The sequence shown here is derived from an EMBL/GenBank/DDBJ whole genome shotgun (WGS) entry which is preliminary data.</text>
</comment>
<dbReference type="Pfam" id="PF00005">
    <property type="entry name" value="ABC_tran"/>
    <property type="match status" value="1"/>
</dbReference>
<keyword evidence="6" id="KW-0547">Nucleotide-binding</keyword>
<dbReference type="PROSITE" id="PS00211">
    <property type="entry name" value="ABC_TRANSPORTER_1"/>
    <property type="match status" value="1"/>
</dbReference>
<dbReference type="SMART" id="SM00382">
    <property type="entry name" value="AAA"/>
    <property type="match status" value="1"/>
</dbReference>
<dbReference type="RefSeq" id="WP_200685403.1">
    <property type="nucleotide sequence ID" value="NZ_JAEPRQ010000002.1"/>
</dbReference>
<dbReference type="Proteomes" id="UP000640485">
    <property type="component" value="Unassembled WGS sequence"/>
</dbReference>
<dbReference type="CDD" id="cd03214">
    <property type="entry name" value="ABC_Iron-Siderophores_B12_Hemin"/>
    <property type="match status" value="1"/>
</dbReference>
<protein>
    <submittedName>
        <fullName evidence="12">ABC transporter ATP-binding protein</fullName>
    </submittedName>
</protein>
<dbReference type="GO" id="GO:0006826">
    <property type="term" value="P:iron ion transport"/>
    <property type="evidence" value="ECO:0007669"/>
    <property type="project" value="UniProtKB-KW"/>
</dbReference>